<dbReference type="EMBL" id="AK130440">
    <property type="protein sequence ID" value="BAC85352.1"/>
    <property type="molecule type" value="mRNA"/>
</dbReference>
<reference evidence="1" key="1">
    <citation type="submission" date="2003-07" db="EMBL/GenBank/DDBJ databases">
        <title>NEDO human cDNA sequencing project.</title>
        <authorList>
            <person name="Ninomiya K."/>
            <person name="Wagatsuma M."/>
            <person name="Kanda K."/>
            <person name="Kondo H."/>
            <person name="Yokoi T."/>
            <person name="Kodaira H."/>
            <person name="Furuya T."/>
            <person name="Takahashi M."/>
            <person name="Kikkawa E."/>
            <person name="Omura Y."/>
            <person name="Abe K."/>
            <person name="Kamihara K."/>
            <person name="Katsuta N."/>
            <person name="Sato K."/>
            <person name="Tanikawa M."/>
            <person name="Yamazaki M."/>
            <person name="Suzuki Y."/>
            <person name="Hata H."/>
            <person name="Nakagawa K."/>
            <person name="Mizuno S."/>
            <person name="Morinaga M."/>
            <person name="Kawamura M."/>
            <person name="Sugiyama T."/>
            <person name="Irie R."/>
            <person name="Otsuki T."/>
            <person name="Sato H."/>
            <person name="Nishikawa T."/>
            <person name="Sugiyama A."/>
            <person name="Kawakami B."/>
            <person name="Nagai K."/>
            <person name="Isogai T."/>
            <person name="Sugano S."/>
        </authorList>
    </citation>
    <scope>NUCLEOTIDE SEQUENCE</scope>
    <source>
        <tissue evidence="1">Rectum</tissue>
    </source>
</reference>
<accession>Q6ZNX6</accession>
<organism evidence="1">
    <name type="scientific">Homo sapiens</name>
    <name type="common">Human</name>
    <dbReference type="NCBI Taxonomy" id="9606"/>
    <lineage>
        <taxon>Eukaryota</taxon>
        <taxon>Metazoa</taxon>
        <taxon>Chordata</taxon>
        <taxon>Craniata</taxon>
        <taxon>Vertebrata</taxon>
        <taxon>Euteleostomi</taxon>
        <taxon>Mammalia</taxon>
        <taxon>Eutheria</taxon>
        <taxon>Euarchontoglires</taxon>
        <taxon>Primates</taxon>
        <taxon>Haplorrhini</taxon>
        <taxon>Catarrhini</taxon>
        <taxon>Hominidae</taxon>
        <taxon>Homo</taxon>
    </lineage>
</organism>
<name>Q6ZNX6_HUMAN</name>
<evidence type="ECO:0000313" key="1">
    <source>
        <dbReference type="EMBL" id="BAC85352.1"/>
    </source>
</evidence>
<proteinExistence type="evidence at transcript level"/>
<dbReference type="AlphaFoldDB" id="Q6ZNX6"/>
<protein>
    <submittedName>
        <fullName evidence="1">cDNA FLJ26930 fis, clone RCT05832</fullName>
    </submittedName>
</protein>
<sequence length="172" mass="17537">MAQVPAAGLSQALAAGLSRVPAAGLSQALAAAGLSRVLAVGTSPVLALGSRVLGASCCLPCTGLWALTALVLFHLRQFTSGGQRRLLPGWSTSVSVSIRTSSHGTTSGALSSCTWSGGTSRYFHRRLPGTCTWACTQLPSLPSSPPTWPCPSITILLRLSCIPQVGAAVALI</sequence>